<dbReference type="InterPro" id="IPR028082">
    <property type="entry name" value="Peripla_BP_I"/>
</dbReference>
<proteinExistence type="predicted"/>
<organism evidence="6 7">
    <name type="scientific">Rhizobium sullae</name>
    <name type="common">Rhizobium hedysari</name>
    <dbReference type="NCBI Taxonomy" id="50338"/>
    <lineage>
        <taxon>Bacteria</taxon>
        <taxon>Pseudomonadati</taxon>
        <taxon>Pseudomonadota</taxon>
        <taxon>Alphaproteobacteria</taxon>
        <taxon>Hyphomicrobiales</taxon>
        <taxon>Rhizobiaceae</taxon>
        <taxon>Rhizobium/Agrobacterium group</taxon>
        <taxon>Rhizobium</taxon>
    </lineage>
</organism>
<evidence type="ECO:0000259" key="5">
    <source>
        <dbReference type="PROSITE" id="PS50932"/>
    </source>
</evidence>
<keyword evidence="2" id="KW-0805">Transcription regulation</keyword>
<dbReference type="Proteomes" id="UP000294576">
    <property type="component" value="Unassembled WGS sequence"/>
</dbReference>
<evidence type="ECO:0000256" key="3">
    <source>
        <dbReference type="ARBA" id="ARBA00023125"/>
    </source>
</evidence>
<dbReference type="PROSITE" id="PS00356">
    <property type="entry name" value="HTH_LACI_1"/>
    <property type="match status" value="1"/>
</dbReference>
<dbReference type="GO" id="GO:0003700">
    <property type="term" value="F:DNA-binding transcription factor activity"/>
    <property type="evidence" value="ECO:0007669"/>
    <property type="project" value="TreeGrafter"/>
</dbReference>
<evidence type="ECO:0000256" key="4">
    <source>
        <dbReference type="ARBA" id="ARBA00023163"/>
    </source>
</evidence>
<dbReference type="GO" id="GO:0000976">
    <property type="term" value="F:transcription cis-regulatory region binding"/>
    <property type="evidence" value="ECO:0007669"/>
    <property type="project" value="TreeGrafter"/>
</dbReference>
<feature type="domain" description="HTH lacI-type" evidence="5">
    <location>
        <begin position="21"/>
        <end position="76"/>
    </location>
</feature>
<dbReference type="CDD" id="cd06288">
    <property type="entry name" value="PBP1_sucrose_transcription_regulator"/>
    <property type="match status" value="1"/>
</dbReference>
<reference evidence="6 7" key="1">
    <citation type="submission" date="2019-03" db="EMBL/GenBank/DDBJ databases">
        <title>Genomic Encyclopedia of Type Strains, Phase IV (KMG-V): Genome sequencing to study the core and pangenomes of soil and plant-associated prokaryotes.</title>
        <authorList>
            <person name="Whitman W."/>
        </authorList>
    </citation>
    <scope>NUCLEOTIDE SEQUENCE [LARGE SCALE GENOMIC DNA]</scope>
    <source>
        <strain evidence="6 7">Hc14</strain>
    </source>
</reference>
<name>A0A4R3QBN3_RHISU</name>
<dbReference type="InterPro" id="IPR010982">
    <property type="entry name" value="Lambda_DNA-bd_dom_sf"/>
</dbReference>
<keyword evidence="3" id="KW-0238">DNA-binding</keyword>
<keyword evidence="4" id="KW-0804">Transcription</keyword>
<dbReference type="Gene3D" id="3.40.50.2300">
    <property type="match status" value="2"/>
</dbReference>
<evidence type="ECO:0000313" key="7">
    <source>
        <dbReference type="Proteomes" id="UP000294576"/>
    </source>
</evidence>
<dbReference type="SUPFAM" id="SSF53822">
    <property type="entry name" value="Periplasmic binding protein-like I"/>
    <property type="match status" value="1"/>
</dbReference>
<dbReference type="CDD" id="cd01392">
    <property type="entry name" value="HTH_LacI"/>
    <property type="match status" value="1"/>
</dbReference>
<dbReference type="SUPFAM" id="SSF47413">
    <property type="entry name" value="lambda repressor-like DNA-binding domains"/>
    <property type="match status" value="1"/>
</dbReference>
<gene>
    <name evidence="6" type="ORF">EV132_103294</name>
</gene>
<dbReference type="AlphaFoldDB" id="A0A4R3QBN3"/>
<keyword evidence="1" id="KW-0678">Repressor</keyword>
<dbReference type="PANTHER" id="PTHR30146:SF148">
    <property type="entry name" value="HTH-TYPE TRANSCRIPTIONAL REPRESSOR PURR-RELATED"/>
    <property type="match status" value="1"/>
</dbReference>
<dbReference type="EMBL" id="SMBH01000003">
    <property type="protein sequence ID" value="TCU18174.1"/>
    <property type="molecule type" value="Genomic_DNA"/>
</dbReference>
<dbReference type="PANTHER" id="PTHR30146">
    <property type="entry name" value="LACI-RELATED TRANSCRIPTIONAL REPRESSOR"/>
    <property type="match status" value="1"/>
</dbReference>
<dbReference type="InterPro" id="IPR046335">
    <property type="entry name" value="LacI/GalR-like_sensor"/>
</dbReference>
<comment type="caution">
    <text evidence="6">The sequence shown here is derived from an EMBL/GenBank/DDBJ whole genome shotgun (WGS) entry which is preliminary data.</text>
</comment>
<dbReference type="InterPro" id="IPR000843">
    <property type="entry name" value="HTH_LacI"/>
</dbReference>
<sequence length="352" mass="38160">MELNWYFDWVIDNPRRTPVTASLSDIAERAGVSVKTVSGALHGGSARMSEQTKQRIKEIAEELGYVTNLAARSMRQGWMPLIGVVADELITSPFATEIIRGLDGAARTAEMAVFAMTLSGRRDVSSVIEEVRRFRPRAIAYAAMYHKVVALPEAFVDTVGVMINCREANDRVTALVPDETGAAHEIASYLIGAGRRNIAFINLPGLLAGDLREVGFRQALTEAGLDGAGARVLPAVRRGIYSDRAPSLVLSHITELMGSPERPDAILCGNDRVAMEVYAALRRVGARIPDDVAVASFDNQIEIASRLDPPLTTMALPHRAMGRMAAEILLVGDATPGEVRKLPFQLVERSSV</sequence>
<dbReference type="PROSITE" id="PS50932">
    <property type="entry name" value="HTH_LACI_2"/>
    <property type="match status" value="1"/>
</dbReference>
<accession>A0A4R3QBN3</accession>
<evidence type="ECO:0000256" key="2">
    <source>
        <dbReference type="ARBA" id="ARBA00023015"/>
    </source>
</evidence>
<evidence type="ECO:0000256" key="1">
    <source>
        <dbReference type="ARBA" id="ARBA00022491"/>
    </source>
</evidence>
<dbReference type="Pfam" id="PF00356">
    <property type="entry name" value="LacI"/>
    <property type="match status" value="1"/>
</dbReference>
<dbReference type="Pfam" id="PF13377">
    <property type="entry name" value="Peripla_BP_3"/>
    <property type="match status" value="1"/>
</dbReference>
<protein>
    <submittedName>
        <fullName evidence="6">LacI family transcriptional regulator</fullName>
    </submittedName>
</protein>
<evidence type="ECO:0000313" key="6">
    <source>
        <dbReference type="EMBL" id="TCU18174.1"/>
    </source>
</evidence>
<dbReference type="Gene3D" id="1.10.260.40">
    <property type="entry name" value="lambda repressor-like DNA-binding domains"/>
    <property type="match status" value="1"/>
</dbReference>
<dbReference type="SMART" id="SM00354">
    <property type="entry name" value="HTH_LACI"/>
    <property type="match status" value="1"/>
</dbReference>